<dbReference type="InterPro" id="IPR013149">
    <property type="entry name" value="ADH-like_C"/>
</dbReference>
<dbReference type="SUPFAM" id="SSF50129">
    <property type="entry name" value="GroES-like"/>
    <property type="match status" value="1"/>
</dbReference>
<name>A0A840UPS8_9BACT</name>
<dbReference type="Gene3D" id="3.40.50.720">
    <property type="entry name" value="NAD(P)-binding Rossmann-like Domain"/>
    <property type="match status" value="1"/>
</dbReference>
<dbReference type="Gene3D" id="3.90.180.10">
    <property type="entry name" value="Medium-chain alcohol dehydrogenases, catalytic domain"/>
    <property type="match status" value="1"/>
</dbReference>
<comment type="caution">
    <text evidence="2">The sequence shown here is derived from an EMBL/GenBank/DDBJ whole genome shotgun (WGS) entry which is preliminary data.</text>
</comment>
<protein>
    <submittedName>
        <fullName evidence="2">Putative YhdH/YhfP family quinone oxidoreductase</fullName>
    </submittedName>
</protein>
<dbReference type="Proteomes" id="UP000539642">
    <property type="component" value="Unassembled WGS sequence"/>
</dbReference>
<dbReference type="InterPro" id="IPR036291">
    <property type="entry name" value="NAD(P)-bd_dom_sf"/>
</dbReference>
<sequence length="330" mass="34864">MATMFLAMVVEEQADGSYTRTIRERTVDDLPAGEVLIRVLWSSLNYKDALSASGNKGVTRKYPHTPGIDAAGIVEDSRNDRFRPGDQVLVTSYDLGMNTAGGFGQYIRVPADWVVSLPAGLELRESMVLGTAGLTAAMSITALRAGIGPEQGEILVTGASGGVGSMAVSILARLGYEVCAASGKDTAYLLGLGAKSVVARAEVDDAGDRPLLKTRWAGVIDTVGGNILATAIRSTAHKGIVTCCGNVASPDLQLTVFPFILRGVTLVGIDSQNLPMEERAMIWQRLAHDWKPAKLGSMGREVSLAGLEGEIARILQGGQKGRIVVNLGQR</sequence>
<gene>
    <name evidence="2" type="ORF">HNQ81_000556</name>
</gene>
<keyword evidence="3" id="KW-1185">Reference proteome</keyword>
<dbReference type="SUPFAM" id="SSF51735">
    <property type="entry name" value="NAD(P)-binding Rossmann-fold domains"/>
    <property type="match status" value="1"/>
</dbReference>
<dbReference type="InterPro" id="IPR013154">
    <property type="entry name" value="ADH-like_N"/>
</dbReference>
<dbReference type="GO" id="GO:0043957">
    <property type="term" value="F:acryloyl-CoA reductase (NADPH) activity"/>
    <property type="evidence" value="ECO:0007669"/>
    <property type="project" value="TreeGrafter"/>
</dbReference>
<evidence type="ECO:0000313" key="2">
    <source>
        <dbReference type="EMBL" id="MBB5346846.1"/>
    </source>
</evidence>
<dbReference type="InterPro" id="IPR051397">
    <property type="entry name" value="Zn-ADH-like_protein"/>
</dbReference>
<proteinExistence type="predicted"/>
<evidence type="ECO:0000313" key="3">
    <source>
        <dbReference type="Proteomes" id="UP000539642"/>
    </source>
</evidence>
<evidence type="ECO:0000259" key="1">
    <source>
        <dbReference type="SMART" id="SM00829"/>
    </source>
</evidence>
<dbReference type="Pfam" id="PF00107">
    <property type="entry name" value="ADH_zinc_N"/>
    <property type="match status" value="1"/>
</dbReference>
<dbReference type="NCBIfam" id="TIGR02823">
    <property type="entry name" value="oxido_YhdH"/>
    <property type="match status" value="1"/>
</dbReference>
<organism evidence="2 3">
    <name type="scientific">Desulfoprunum benzoelyticum</name>
    <dbReference type="NCBI Taxonomy" id="1506996"/>
    <lineage>
        <taxon>Bacteria</taxon>
        <taxon>Pseudomonadati</taxon>
        <taxon>Thermodesulfobacteriota</taxon>
        <taxon>Desulfobulbia</taxon>
        <taxon>Desulfobulbales</taxon>
        <taxon>Desulfobulbaceae</taxon>
        <taxon>Desulfoprunum</taxon>
    </lineage>
</organism>
<accession>A0A840UPS8</accession>
<dbReference type="RefSeq" id="WP_183348080.1">
    <property type="nucleotide sequence ID" value="NZ_JACHEO010000002.1"/>
</dbReference>
<dbReference type="EMBL" id="JACHEO010000002">
    <property type="protein sequence ID" value="MBB5346846.1"/>
    <property type="molecule type" value="Genomic_DNA"/>
</dbReference>
<dbReference type="Pfam" id="PF08240">
    <property type="entry name" value="ADH_N"/>
    <property type="match status" value="1"/>
</dbReference>
<dbReference type="InterPro" id="IPR011032">
    <property type="entry name" value="GroES-like_sf"/>
</dbReference>
<dbReference type="InterPro" id="IPR020843">
    <property type="entry name" value="ER"/>
</dbReference>
<dbReference type="CDD" id="cd05280">
    <property type="entry name" value="MDR_yhdh_yhfp"/>
    <property type="match status" value="1"/>
</dbReference>
<reference evidence="2 3" key="1">
    <citation type="submission" date="2020-08" db="EMBL/GenBank/DDBJ databases">
        <title>Genomic Encyclopedia of Type Strains, Phase IV (KMG-IV): sequencing the most valuable type-strain genomes for metagenomic binning, comparative biology and taxonomic classification.</title>
        <authorList>
            <person name="Goeker M."/>
        </authorList>
    </citation>
    <scope>NUCLEOTIDE SEQUENCE [LARGE SCALE GENOMIC DNA]</scope>
    <source>
        <strain evidence="2 3">DSM 28570</strain>
    </source>
</reference>
<dbReference type="PANTHER" id="PTHR43677">
    <property type="entry name" value="SHORT-CHAIN DEHYDROGENASE/REDUCTASE"/>
    <property type="match status" value="1"/>
</dbReference>
<feature type="domain" description="Enoyl reductase (ER)" evidence="1">
    <location>
        <begin position="16"/>
        <end position="325"/>
    </location>
</feature>
<dbReference type="SMART" id="SM00829">
    <property type="entry name" value="PKS_ER"/>
    <property type="match status" value="1"/>
</dbReference>
<dbReference type="PANTHER" id="PTHR43677:SF1">
    <property type="entry name" value="ACRYLYL-COA REDUCTASE ACUI-RELATED"/>
    <property type="match status" value="1"/>
</dbReference>
<dbReference type="AlphaFoldDB" id="A0A840UPS8"/>
<dbReference type="InterPro" id="IPR014188">
    <property type="entry name" value="Acrylyl-CoA_reductase_AcuI"/>
</dbReference>